<dbReference type="EMBL" id="GIFC01009911">
    <property type="protein sequence ID" value="MXU91994.1"/>
    <property type="molecule type" value="Transcribed_RNA"/>
</dbReference>
<proteinExistence type="predicted"/>
<protein>
    <submittedName>
        <fullName evidence="2">Putative secreted protein</fullName>
    </submittedName>
</protein>
<sequence>MSSWFKVLSGFSLIHAQIFSPTLSSGTPITCTSSTSGCVLRRFSISSGDTFTAMWAITSLMRPRNVIRPSSLIVASSPVWYQLSRMASFVLASSLRYPLKTCGPRVHNSPFVFTGTILPWASTTFTST</sequence>
<feature type="chain" id="PRO_5025341779" evidence="1">
    <location>
        <begin position="17"/>
        <end position="128"/>
    </location>
</feature>
<feature type="signal peptide" evidence="1">
    <location>
        <begin position="1"/>
        <end position="16"/>
    </location>
</feature>
<evidence type="ECO:0000313" key="2">
    <source>
        <dbReference type="EMBL" id="MXU91994.1"/>
    </source>
</evidence>
<name>A0A6B0UR50_IXORI</name>
<keyword evidence="1" id="KW-0732">Signal</keyword>
<reference evidence="2" key="1">
    <citation type="submission" date="2019-12" db="EMBL/GenBank/DDBJ databases">
        <title>An insight into the sialome of adult female Ixodes ricinus ticks feeding for 6 days.</title>
        <authorList>
            <person name="Perner J."/>
            <person name="Ribeiro J.M.C."/>
        </authorList>
    </citation>
    <scope>NUCLEOTIDE SEQUENCE</scope>
    <source>
        <strain evidence="2">Semi-engorged</strain>
        <tissue evidence="2">Salivary glands</tissue>
    </source>
</reference>
<evidence type="ECO:0000256" key="1">
    <source>
        <dbReference type="SAM" id="SignalP"/>
    </source>
</evidence>
<accession>A0A6B0UR50</accession>
<dbReference type="AlphaFoldDB" id="A0A6B0UR50"/>
<organism evidence="2">
    <name type="scientific">Ixodes ricinus</name>
    <name type="common">Common tick</name>
    <name type="synonym">Acarus ricinus</name>
    <dbReference type="NCBI Taxonomy" id="34613"/>
    <lineage>
        <taxon>Eukaryota</taxon>
        <taxon>Metazoa</taxon>
        <taxon>Ecdysozoa</taxon>
        <taxon>Arthropoda</taxon>
        <taxon>Chelicerata</taxon>
        <taxon>Arachnida</taxon>
        <taxon>Acari</taxon>
        <taxon>Parasitiformes</taxon>
        <taxon>Ixodida</taxon>
        <taxon>Ixodoidea</taxon>
        <taxon>Ixodidae</taxon>
        <taxon>Ixodinae</taxon>
        <taxon>Ixodes</taxon>
    </lineage>
</organism>